<organism evidence="1 2">
    <name type="scientific">Salmonella enterica subsp. enterica serovar Alachua str. R6-377</name>
    <dbReference type="NCBI Taxonomy" id="913241"/>
    <lineage>
        <taxon>Bacteria</taxon>
        <taxon>Pseudomonadati</taxon>
        <taxon>Pseudomonadota</taxon>
        <taxon>Gammaproteobacteria</taxon>
        <taxon>Enterobacterales</taxon>
        <taxon>Enterobacteriaceae</taxon>
        <taxon>Salmonella</taxon>
    </lineage>
</organism>
<evidence type="ECO:0000313" key="1">
    <source>
        <dbReference type="EMBL" id="EHC36237.1"/>
    </source>
</evidence>
<sequence length="47" mass="5363">MTGYPCVERRHSLRHDSFNIYIAKRLQLQFPTGFGCLRHPQAGAAAF</sequence>
<protein>
    <submittedName>
        <fullName evidence="1">Uncharacterized protein</fullName>
    </submittedName>
</protein>
<evidence type="ECO:0000313" key="2">
    <source>
        <dbReference type="Proteomes" id="UP000004642"/>
    </source>
</evidence>
<dbReference type="Proteomes" id="UP000004642">
    <property type="component" value="Unassembled WGS sequence"/>
</dbReference>
<accession>G5LR94</accession>
<proteinExistence type="predicted"/>
<gene>
    <name evidence="1" type="ORF">LTSEALA_3417</name>
</gene>
<comment type="caution">
    <text evidence="1">The sequence shown here is derived from an EMBL/GenBank/DDBJ whole genome shotgun (WGS) entry which is preliminary data.</text>
</comment>
<dbReference type="AlphaFoldDB" id="G5LR94"/>
<name>G5LR94_SALET</name>
<reference evidence="1 2" key="1">
    <citation type="journal article" date="2011" name="BMC Genomics">
        <title>Genome sequencing reveals diversification of virulence factor content and possible host adaptation in distinct subpopulations of Salmonella enterica.</title>
        <authorList>
            <person name="den Bakker H.C."/>
            <person name="Moreno Switt A.I."/>
            <person name="Govoni G."/>
            <person name="Cummings C.A."/>
            <person name="Ranieri M.L."/>
            <person name="Degoricija L."/>
            <person name="Hoelzer K."/>
            <person name="Rodriguez-Rivera L.D."/>
            <person name="Brown S."/>
            <person name="Bolchacova E."/>
            <person name="Furtado M.R."/>
            <person name="Wiedmann M."/>
        </authorList>
    </citation>
    <scope>NUCLEOTIDE SEQUENCE [LARGE SCALE GENOMIC DNA]</scope>
    <source>
        <strain evidence="1 2">R6-377</strain>
    </source>
</reference>
<dbReference type="EMBL" id="AFCJ01001474">
    <property type="protein sequence ID" value="EHC36237.1"/>
    <property type="molecule type" value="Genomic_DNA"/>
</dbReference>